<dbReference type="PROSITE" id="PS50002">
    <property type="entry name" value="SH3"/>
    <property type="match status" value="1"/>
</dbReference>
<dbReference type="SMART" id="SM00326">
    <property type="entry name" value="SH3"/>
    <property type="match status" value="1"/>
</dbReference>
<feature type="compositionally biased region" description="Polar residues" evidence="3">
    <location>
        <begin position="100"/>
        <end position="113"/>
    </location>
</feature>
<evidence type="ECO:0000256" key="3">
    <source>
        <dbReference type="SAM" id="MobiDB-lite"/>
    </source>
</evidence>
<evidence type="ECO:0000256" key="1">
    <source>
        <dbReference type="ARBA" id="ARBA00022443"/>
    </source>
</evidence>
<organism evidence="5 6">
    <name type="scientific">Friedmanniomyces simplex</name>
    <dbReference type="NCBI Taxonomy" id="329884"/>
    <lineage>
        <taxon>Eukaryota</taxon>
        <taxon>Fungi</taxon>
        <taxon>Dikarya</taxon>
        <taxon>Ascomycota</taxon>
        <taxon>Pezizomycotina</taxon>
        <taxon>Dothideomycetes</taxon>
        <taxon>Dothideomycetidae</taxon>
        <taxon>Mycosphaerellales</taxon>
        <taxon>Teratosphaeriaceae</taxon>
        <taxon>Friedmanniomyces</taxon>
    </lineage>
</organism>
<dbReference type="Pfam" id="PF14604">
    <property type="entry name" value="SH3_9"/>
    <property type="match status" value="1"/>
</dbReference>
<keyword evidence="6" id="KW-1185">Reference proteome</keyword>
<evidence type="ECO:0000313" key="6">
    <source>
        <dbReference type="Proteomes" id="UP000309340"/>
    </source>
</evidence>
<dbReference type="SUPFAM" id="SSF50044">
    <property type="entry name" value="SH3-domain"/>
    <property type="match status" value="1"/>
</dbReference>
<reference evidence="5 6" key="1">
    <citation type="submission" date="2017-03" db="EMBL/GenBank/DDBJ databases">
        <title>Genomes of endolithic fungi from Antarctica.</title>
        <authorList>
            <person name="Coleine C."/>
            <person name="Masonjones S."/>
            <person name="Stajich J.E."/>
        </authorList>
    </citation>
    <scope>NUCLEOTIDE SEQUENCE [LARGE SCALE GENOMIC DNA]</scope>
    <source>
        <strain evidence="5 6">CCFEE 5184</strain>
    </source>
</reference>
<dbReference type="OrthoDB" id="73680at2759"/>
<dbReference type="Proteomes" id="UP000309340">
    <property type="component" value="Unassembled WGS sequence"/>
</dbReference>
<dbReference type="InterPro" id="IPR036028">
    <property type="entry name" value="SH3-like_dom_sf"/>
</dbReference>
<comment type="caution">
    <text evidence="5">The sequence shown here is derived from an EMBL/GenBank/DDBJ whole genome shotgun (WGS) entry which is preliminary data.</text>
</comment>
<dbReference type="EMBL" id="NAJQ01001314">
    <property type="protein sequence ID" value="TKA60903.1"/>
    <property type="molecule type" value="Genomic_DNA"/>
</dbReference>
<protein>
    <recommendedName>
        <fullName evidence="4">SH3 domain-containing protein</fullName>
    </recommendedName>
</protein>
<feature type="domain" description="SH3" evidence="4">
    <location>
        <begin position="12"/>
        <end position="76"/>
    </location>
</feature>
<accession>A0A4U0WEX8</accession>
<sequence>MASRNGVQNTATPGSLLLVIHDFVARSTDELSLAKGDRIELIERDDDFGDGWFLGRHLGNGGTGLFPEVYTTPAPKGTLNGATQPRRIGEAPPKSAGCASDTSATSPTQQRHLSGSAIQARPPSSASQQSPLAQTALRTSLPAVTSTLNARTHTFNADSP</sequence>
<proteinExistence type="predicted"/>
<gene>
    <name evidence="5" type="ORF">B0A55_12793</name>
</gene>
<dbReference type="PRINTS" id="PR00452">
    <property type="entry name" value="SH3DOMAIN"/>
</dbReference>
<feature type="non-terminal residue" evidence="5">
    <location>
        <position position="160"/>
    </location>
</feature>
<dbReference type="STRING" id="329884.A0A4U0WEX8"/>
<evidence type="ECO:0000313" key="5">
    <source>
        <dbReference type="EMBL" id="TKA60903.1"/>
    </source>
</evidence>
<evidence type="ECO:0000256" key="2">
    <source>
        <dbReference type="PROSITE-ProRule" id="PRU00192"/>
    </source>
</evidence>
<dbReference type="Gene3D" id="2.30.30.40">
    <property type="entry name" value="SH3 Domains"/>
    <property type="match status" value="1"/>
</dbReference>
<name>A0A4U0WEX8_9PEZI</name>
<evidence type="ECO:0000259" key="4">
    <source>
        <dbReference type="PROSITE" id="PS50002"/>
    </source>
</evidence>
<feature type="compositionally biased region" description="Low complexity" evidence="3">
    <location>
        <begin position="116"/>
        <end position="135"/>
    </location>
</feature>
<dbReference type="AlphaFoldDB" id="A0A4U0WEX8"/>
<keyword evidence="1 2" id="KW-0728">SH3 domain</keyword>
<dbReference type="InterPro" id="IPR001452">
    <property type="entry name" value="SH3_domain"/>
</dbReference>
<feature type="region of interest" description="Disordered" evidence="3">
    <location>
        <begin position="67"/>
        <end position="135"/>
    </location>
</feature>